<dbReference type="FunFam" id="3.80.10.10:FF:001164">
    <property type="entry name" value="GH01279p"/>
    <property type="match status" value="1"/>
</dbReference>
<keyword evidence="2" id="KW-0677">Repeat</keyword>
<dbReference type="InterPro" id="IPR003591">
    <property type="entry name" value="Leu-rich_rpt_typical-subtyp"/>
</dbReference>
<proteinExistence type="predicted"/>
<evidence type="ECO:0000256" key="1">
    <source>
        <dbReference type="ARBA" id="ARBA00022614"/>
    </source>
</evidence>
<dbReference type="SMART" id="SM00364">
    <property type="entry name" value="LRR_BAC"/>
    <property type="match status" value="8"/>
</dbReference>
<keyword evidence="1" id="KW-0433">Leucine-rich repeat</keyword>
<dbReference type="PANTHER" id="PTHR45712:SF1">
    <property type="entry name" value="NEPHROCAN"/>
    <property type="match status" value="1"/>
</dbReference>
<accession>A0A9N9X1B1</accession>
<evidence type="ECO:0000256" key="3">
    <source>
        <dbReference type="SAM" id="SignalP"/>
    </source>
</evidence>
<evidence type="ECO:0000313" key="4">
    <source>
        <dbReference type="EMBL" id="CAG9811907.1"/>
    </source>
</evidence>
<dbReference type="Pfam" id="PF13306">
    <property type="entry name" value="LRR_5"/>
    <property type="match status" value="2"/>
</dbReference>
<feature type="chain" id="PRO_5040255712" evidence="3">
    <location>
        <begin position="21"/>
        <end position="2120"/>
    </location>
</feature>
<dbReference type="InterPro" id="IPR026906">
    <property type="entry name" value="LRR_5"/>
</dbReference>
<feature type="signal peptide" evidence="3">
    <location>
        <begin position="1"/>
        <end position="20"/>
    </location>
</feature>
<dbReference type="SMART" id="SM00368">
    <property type="entry name" value="LRR_RI"/>
    <property type="match status" value="8"/>
</dbReference>
<dbReference type="SMART" id="SM00365">
    <property type="entry name" value="LRR_SD22"/>
    <property type="match status" value="12"/>
</dbReference>
<keyword evidence="5" id="KW-1185">Reference proteome</keyword>
<dbReference type="EMBL" id="OU895880">
    <property type="protein sequence ID" value="CAG9811907.1"/>
    <property type="molecule type" value="Genomic_DNA"/>
</dbReference>
<dbReference type="SMART" id="SM00369">
    <property type="entry name" value="LRR_TYP"/>
    <property type="match status" value="40"/>
</dbReference>
<dbReference type="InterPro" id="IPR032675">
    <property type="entry name" value="LRR_dom_sf"/>
</dbReference>
<dbReference type="InterPro" id="IPR050333">
    <property type="entry name" value="SLRP"/>
</dbReference>
<sequence>MKPYMLASVFLLFYTVFVHSASVVPKVFSDDEFISCNYVGGSDGASYECILSINNPNGIEFDQIEGTHLTGLSNADVELVNAYSGNSRIIPSVICRQFPNVYHLTIMSINVEELTPAAFAECRNLVDVFLVFNQITSVPANTFANSPRLEYIELSRNRISELNENSFTGTALSFVAIDYNELSSFDQNWFTSINGTLRHLEFMQNRIEELEPNAFGNLRELRELIFNYNTLTSGIADAAFDGLNNLESLSLSRTGITSISPAWFSTLSSLRAFYAVGNEITELVNGTFNSLTNFRELYLNGNRIRVITSGAFGPSARNLRTFYISDNRINNVDPYWLNDAENLEYLLLAGNLCTDQDFLNVPAMRWRIFEELRQCIDNYMLQPWAHCRYEMTGIYSCALMTHNPNGVNDFTEVYGEHVSGQNNSDVVQVTATFSNTRIIPTILCQQFSNLRTIALINSNVEDLSEESFTHCAHLEALSLHNNWIETIADFTFRNAPNLRNIDIGGNRIATLSPNSFTGTRLDFIDLDMNRFSSFDQRWLESVNSTLTGIDLFGNSLVMLEADGFSNLVNLQTLHLGSNPLWNIPATAFDSLVNLLLLNLSRCSLASLNPSWFRNLRNIMTLSIHHNNIDEFPDGVFDSLESLFSISFNDNNLRKVSADAFGSSLSSINSITADRNRIRAFDLRIVSEASNLNWLFLRDNICTQEDFMNIQVDRDFVINRLYTCASNFGPESIRCLFYQPGEQYTCSLRIFNPLGRNNFEDVEGDHMTGRTDEDVRIMYINEGKTLNIPSIICEKFPNLESMDFLHDEIEYLEESSFGNCRNLRRIYVYDNEIESIPQGLFRNNPLLEELSLGHNRLTARGIPSNIFAGTSLTFLDLSQNPIQDFNSAWIIPVASTLTTLEIYEIGATHLPILFFNNPSVLEVLDVSRNPIREIIPAVFDRLPTLKELDMAECLFRLIDPNWFQQLRALETLRLNGNSLLSIPEGTFASLTNLRTLYIYNNRLRELNVASFGASITSLQFLYASYNDIMGVDPTFLTSASSLSILYMAENVCAQGTFYNVSQDTSPVEEALSSCINNFSTENIRCNYVRASQNRYSCLMDTFNPLGRNNFQQVDGEHLAGSSDNDVEVIEIRNQNTRIIPSIICNQYRNLRVLTIFNSHLDLLSERNLNECRHLTSLMIYQNDLRELPNYALLNNDAIVHLELGFNRINRIGDFAFTGTAVESLDLAGNDLMMFNPFWFEPINSTLQHLDLLNANIRAIPANPFRNIRNLRSLVLSRNPLWSLPANIFEGLDNLEDLYLSNCELSFFDANWFRPLGSVRTLYLDNNWFSVTSPNMFNSFRSLSMINLSNNFFWNIGAVNFGNSLSSVQIINLSNNLINLIDESLIRQATNLQRLYLTDNSCSNQNLIEVNTNVNRTLNDIRSCVDNFVAVPSISCTYSQISSSQYMCALSVHDPWGTDNFQNIPGDHVGTRRNDDVTSIMAANQDSRTVPNIICRQFVNLTDISIYRSRIAAVNLSPFINCRNLRILMLEGGFITTLTPKMFPNNPNLEYVSLADNRIFNIMNGAFQGARIKTLDLAFNRLSTIIPEVMSPISDTLTVLNMVGNQIRGFPFGAFEELTSIEELYLDRNPLTELKDETFLTLSSLRVLSMAHCQLRRLNGVMFYDFVNMHTLKLNDNEIEMLPEGAFHNMTSLEVLYIGNNRINFLNATQFGGAMSSIRIINAPSNRINAIDRNLLQNSPNLNNLLLPGNICIDESFNYVQDELEAVLDALNICFDNFDVEPEIECTYDITVNDEYRCDARIHNPVDEDFQAIAGQHMSDRSDDDVQLVSVLQQNTKTFPAVICRQFRDIREIFVMESHLEILEAPAFENCRTLEQIYVNQNNIATIPARLFINSPNLFYVSLSTNRINQVHPDSFVGTVVESLDLGNNRLTNINPQWFAPISQTLDMVDFFGNLLTRVPDRTFTALSNLEFLMLGNNHVEFGDNPFDGLTNLKIIGLGRNGLRELNPLWFTPIPQLEELFLCGNGISELQDGIFSNFTNLLTLRLNNNFLSTVRAASIGSAVSTLRNLQFIGNYITSFDQEILNDGTNLQYLMLAGNVCINENFYDVPNERSRISELLQQC</sequence>
<dbReference type="Pfam" id="PF13855">
    <property type="entry name" value="LRR_8"/>
    <property type="match status" value="11"/>
</dbReference>
<dbReference type="OrthoDB" id="676979at2759"/>
<protein>
    <submittedName>
        <fullName evidence="4">Uncharacterized protein</fullName>
    </submittedName>
</protein>
<dbReference type="Proteomes" id="UP001153620">
    <property type="component" value="Chromosome 4"/>
</dbReference>
<reference evidence="4" key="2">
    <citation type="submission" date="2022-10" db="EMBL/GenBank/DDBJ databases">
        <authorList>
            <consortium name="ENA_rothamsted_submissions"/>
            <consortium name="culmorum"/>
            <person name="King R."/>
        </authorList>
    </citation>
    <scope>NUCLEOTIDE SEQUENCE</scope>
</reference>
<dbReference type="InterPro" id="IPR001611">
    <property type="entry name" value="Leu-rich_rpt"/>
</dbReference>
<gene>
    <name evidence="4" type="ORF">CHIRRI_LOCUS14714</name>
</gene>
<evidence type="ECO:0000256" key="2">
    <source>
        <dbReference type="ARBA" id="ARBA00022737"/>
    </source>
</evidence>
<name>A0A9N9X1B1_9DIPT</name>
<dbReference type="SUPFAM" id="SSF52058">
    <property type="entry name" value="L domain-like"/>
    <property type="match status" value="7"/>
</dbReference>
<keyword evidence="3" id="KW-0732">Signal</keyword>
<organism evidence="4 5">
    <name type="scientific">Chironomus riparius</name>
    <dbReference type="NCBI Taxonomy" id="315576"/>
    <lineage>
        <taxon>Eukaryota</taxon>
        <taxon>Metazoa</taxon>
        <taxon>Ecdysozoa</taxon>
        <taxon>Arthropoda</taxon>
        <taxon>Hexapoda</taxon>
        <taxon>Insecta</taxon>
        <taxon>Pterygota</taxon>
        <taxon>Neoptera</taxon>
        <taxon>Endopterygota</taxon>
        <taxon>Diptera</taxon>
        <taxon>Nematocera</taxon>
        <taxon>Chironomoidea</taxon>
        <taxon>Chironomidae</taxon>
        <taxon>Chironominae</taxon>
        <taxon>Chironomus</taxon>
    </lineage>
</organism>
<evidence type="ECO:0000313" key="5">
    <source>
        <dbReference type="Proteomes" id="UP001153620"/>
    </source>
</evidence>
<reference evidence="4" key="1">
    <citation type="submission" date="2022-01" db="EMBL/GenBank/DDBJ databases">
        <authorList>
            <person name="King R."/>
        </authorList>
    </citation>
    <scope>NUCLEOTIDE SEQUENCE</scope>
</reference>
<dbReference type="Gene3D" id="3.80.10.10">
    <property type="entry name" value="Ribonuclease Inhibitor"/>
    <property type="match status" value="10"/>
</dbReference>
<dbReference type="PANTHER" id="PTHR45712">
    <property type="entry name" value="AGAP008170-PA"/>
    <property type="match status" value="1"/>
</dbReference>